<accession>A0A450XV50</accession>
<dbReference type="EMBL" id="CAADGH010000039">
    <property type="protein sequence ID" value="VFK76024.1"/>
    <property type="molecule type" value="Genomic_DNA"/>
</dbReference>
<dbReference type="AlphaFoldDB" id="A0A450XV50"/>
<dbReference type="EMBL" id="CAADFO010000057">
    <property type="protein sequence ID" value="VFK29970.1"/>
    <property type="molecule type" value="Genomic_DNA"/>
</dbReference>
<evidence type="ECO:0000313" key="1">
    <source>
        <dbReference type="EMBL" id="VFK29970.1"/>
    </source>
</evidence>
<evidence type="ECO:0000313" key="3">
    <source>
        <dbReference type="EMBL" id="VFK76024.1"/>
    </source>
</evidence>
<proteinExistence type="predicted"/>
<reference evidence="2" key="1">
    <citation type="submission" date="2019-02" db="EMBL/GenBank/DDBJ databases">
        <authorList>
            <person name="Gruber-Vodicka R. H."/>
            <person name="Seah K. B. B."/>
        </authorList>
    </citation>
    <scope>NUCLEOTIDE SEQUENCE</scope>
    <source>
        <strain evidence="1">BECK_BZ197</strain>
        <strain evidence="3">BECK_BZ198</strain>
        <strain evidence="2">BECK_BZ199</strain>
    </source>
</reference>
<dbReference type="Gene3D" id="6.10.10.120">
    <property type="entry name" value="Antitoxin ParD1-like"/>
    <property type="match status" value="1"/>
</dbReference>
<protein>
    <recommendedName>
        <fullName evidence="4">Antitoxin ParD1/3/4</fullName>
    </recommendedName>
</protein>
<evidence type="ECO:0000313" key="2">
    <source>
        <dbReference type="EMBL" id="VFK33155.1"/>
    </source>
</evidence>
<organism evidence="2">
    <name type="scientific">Candidatus Kentrum sp. MB</name>
    <dbReference type="NCBI Taxonomy" id="2138164"/>
    <lineage>
        <taxon>Bacteria</taxon>
        <taxon>Pseudomonadati</taxon>
        <taxon>Pseudomonadota</taxon>
        <taxon>Gammaproteobacteria</taxon>
        <taxon>Candidatus Kentrum</taxon>
    </lineage>
</organism>
<gene>
    <name evidence="1" type="ORF">BECKMB1821G_GA0114241_10573</name>
    <name evidence="3" type="ORF">BECKMB1821H_GA0114242_10393</name>
    <name evidence="2" type="ORF">BECKMB1821I_GA0114274_10413</name>
</gene>
<dbReference type="InterPro" id="IPR038296">
    <property type="entry name" value="ParD_sf"/>
</dbReference>
<sequence>MKTITGKEYNDFSVRNQRHEIIREALRDRQYESSSRESSSREQKLRALRIKIQQGLADVETGRVHGFDAKRIIEKGEQQLQSAEVFA</sequence>
<evidence type="ECO:0008006" key="4">
    <source>
        <dbReference type="Google" id="ProtNLM"/>
    </source>
</evidence>
<name>A0A450XV50_9GAMM</name>
<dbReference type="EMBL" id="CAADFQ010000041">
    <property type="protein sequence ID" value="VFK33155.1"/>
    <property type="molecule type" value="Genomic_DNA"/>
</dbReference>